<organism evidence="1 2">
    <name type="scientific">Candidatus Portnoybacteria bacterium CG10_big_fil_rev_8_21_14_0_10_36_7</name>
    <dbReference type="NCBI Taxonomy" id="1974812"/>
    <lineage>
        <taxon>Bacteria</taxon>
        <taxon>Candidatus Portnoyibacteriota</taxon>
    </lineage>
</organism>
<gene>
    <name evidence="1" type="ORF">COU81_02375</name>
</gene>
<sequence>MEVKRGGNDACFDGQKVILRPLRKDLDLENCWRWINDPEVAKFLLIVSPIDFGFEEEWFSKKYQN</sequence>
<accession>A0A2M8KDY2</accession>
<evidence type="ECO:0000313" key="1">
    <source>
        <dbReference type="EMBL" id="PJE58125.1"/>
    </source>
</evidence>
<reference evidence="2" key="1">
    <citation type="submission" date="2017-09" db="EMBL/GenBank/DDBJ databases">
        <title>Depth-based differentiation of microbial function through sediment-hosted aquifers and enrichment of novel symbionts in the deep terrestrial subsurface.</title>
        <authorList>
            <person name="Probst A.J."/>
            <person name="Ladd B."/>
            <person name="Jarett J.K."/>
            <person name="Geller-Mcgrath D.E."/>
            <person name="Sieber C.M.K."/>
            <person name="Emerson J.B."/>
            <person name="Anantharaman K."/>
            <person name="Thomas B.C."/>
            <person name="Malmstrom R."/>
            <person name="Stieglmeier M."/>
            <person name="Klingl A."/>
            <person name="Woyke T."/>
            <person name="Ryan C.M."/>
            <person name="Banfield J.F."/>
        </authorList>
    </citation>
    <scope>NUCLEOTIDE SEQUENCE [LARGE SCALE GENOMIC DNA]</scope>
</reference>
<comment type="caution">
    <text evidence="1">The sequence shown here is derived from an EMBL/GenBank/DDBJ whole genome shotgun (WGS) entry which is preliminary data.</text>
</comment>
<dbReference type="Gene3D" id="3.40.630.30">
    <property type="match status" value="1"/>
</dbReference>
<proteinExistence type="predicted"/>
<protein>
    <submittedName>
        <fullName evidence="1">Uncharacterized protein</fullName>
    </submittedName>
</protein>
<dbReference type="Proteomes" id="UP000231450">
    <property type="component" value="Unassembled WGS sequence"/>
</dbReference>
<name>A0A2M8KDY2_9BACT</name>
<dbReference type="EMBL" id="PFDW01000051">
    <property type="protein sequence ID" value="PJE58125.1"/>
    <property type="molecule type" value="Genomic_DNA"/>
</dbReference>
<evidence type="ECO:0000313" key="2">
    <source>
        <dbReference type="Proteomes" id="UP000231450"/>
    </source>
</evidence>
<dbReference type="AlphaFoldDB" id="A0A2M8KDY2"/>